<reference evidence="1" key="1">
    <citation type="journal article" date="2007" name="PLoS Biol.">
        <title>Rate of evolution in brain-expressed genes in humans and other primates.</title>
        <authorList>
            <person name="Wang H.-Y."/>
            <person name="Chien H.-C."/>
            <person name="Osada N."/>
            <person name="Hashimoto K."/>
            <person name="Sugano S."/>
            <person name="Gojobori T."/>
            <person name="Chou C.-K."/>
            <person name="Tsai S.-F."/>
            <person name="Wu C.-I."/>
            <person name="Shen C.-K.J."/>
        </authorList>
    </citation>
    <scope>NUCLEOTIDE SEQUENCE</scope>
</reference>
<proteinExistence type="evidence at transcript level"/>
<dbReference type="EMBL" id="AB172944">
    <property type="protein sequence ID" value="BAE90006.1"/>
    <property type="molecule type" value="mRNA"/>
</dbReference>
<sequence length="28" mass="3114">MFAHFPQALVAWMSMFTKGQGPLMDTGL</sequence>
<protein>
    <submittedName>
        <fullName evidence="1">Macaca fascicularis brain cDNA clone: QflA-20304, similar to human Ras homolog enriched in brain like 1 (RHEBL1), mRNA, RefSeq: NM_144593.1</fullName>
    </submittedName>
</protein>
<accession>I7GIJ1</accession>
<evidence type="ECO:0000313" key="1">
    <source>
        <dbReference type="EMBL" id="BAE90006.1"/>
    </source>
</evidence>
<organism evidence="1">
    <name type="scientific">Macaca fascicularis</name>
    <name type="common">Crab-eating macaque</name>
    <name type="synonym">Cynomolgus monkey</name>
    <dbReference type="NCBI Taxonomy" id="9541"/>
    <lineage>
        <taxon>Eukaryota</taxon>
        <taxon>Metazoa</taxon>
        <taxon>Chordata</taxon>
        <taxon>Craniata</taxon>
        <taxon>Vertebrata</taxon>
        <taxon>Euteleostomi</taxon>
        <taxon>Mammalia</taxon>
        <taxon>Eutheria</taxon>
        <taxon>Euarchontoglires</taxon>
        <taxon>Primates</taxon>
        <taxon>Haplorrhini</taxon>
        <taxon>Catarrhini</taxon>
        <taxon>Cercopithecidae</taxon>
        <taxon>Cercopithecinae</taxon>
        <taxon>Macaca</taxon>
    </lineage>
</organism>
<name>I7GIJ1_MACFA</name>
<dbReference type="AlphaFoldDB" id="I7GIJ1"/>